<keyword evidence="1" id="KW-1133">Transmembrane helix</keyword>
<protein>
    <submittedName>
        <fullName evidence="2">Uncharacterized protein</fullName>
    </submittedName>
</protein>
<evidence type="ECO:0000313" key="2">
    <source>
        <dbReference type="EMBL" id="KAK7399985.1"/>
    </source>
</evidence>
<feature type="transmembrane region" description="Helical" evidence="1">
    <location>
        <begin position="61"/>
        <end position="82"/>
    </location>
</feature>
<name>A0AAN9XNF3_PSOTE</name>
<sequence>MYSSSIVSSLTWFEAADNIPDFCHPCFFWAQFSFSTKGRSLSLFLFFAAASLRLFDWVASLALSLLISNFIIFWVSHVNLYIRRPFLVF</sequence>
<keyword evidence="1" id="KW-0472">Membrane</keyword>
<comment type="caution">
    <text evidence="2">The sequence shown here is derived from an EMBL/GenBank/DDBJ whole genome shotgun (WGS) entry which is preliminary data.</text>
</comment>
<dbReference type="AlphaFoldDB" id="A0AAN9XNF3"/>
<keyword evidence="3" id="KW-1185">Reference proteome</keyword>
<gene>
    <name evidence="2" type="ORF">VNO78_11183</name>
</gene>
<accession>A0AAN9XNF3</accession>
<dbReference type="EMBL" id="JAYMYS010000003">
    <property type="protein sequence ID" value="KAK7399985.1"/>
    <property type="molecule type" value="Genomic_DNA"/>
</dbReference>
<evidence type="ECO:0000313" key="3">
    <source>
        <dbReference type="Proteomes" id="UP001386955"/>
    </source>
</evidence>
<dbReference type="Proteomes" id="UP001386955">
    <property type="component" value="Unassembled WGS sequence"/>
</dbReference>
<organism evidence="2 3">
    <name type="scientific">Psophocarpus tetragonolobus</name>
    <name type="common">Winged bean</name>
    <name type="synonym">Dolichos tetragonolobus</name>
    <dbReference type="NCBI Taxonomy" id="3891"/>
    <lineage>
        <taxon>Eukaryota</taxon>
        <taxon>Viridiplantae</taxon>
        <taxon>Streptophyta</taxon>
        <taxon>Embryophyta</taxon>
        <taxon>Tracheophyta</taxon>
        <taxon>Spermatophyta</taxon>
        <taxon>Magnoliopsida</taxon>
        <taxon>eudicotyledons</taxon>
        <taxon>Gunneridae</taxon>
        <taxon>Pentapetalae</taxon>
        <taxon>rosids</taxon>
        <taxon>fabids</taxon>
        <taxon>Fabales</taxon>
        <taxon>Fabaceae</taxon>
        <taxon>Papilionoideae</taxon>
        <taxon>50 kb inversion clade</taxon>
        <taxon>NPAAA clade</taxon>
        <taxon>indigoferoid/millettioid clade</taxon>
        <taxon>Phaseoleae</taxon>
        <taxon>Psophocarpus</taxon>
    </lineage>
</organism>
<proteinExistence type="predicted"/>
<reference evidence="2 3" key="1">
    <citation type="submission" date="2024-01" db="EMBL/GenBank/DDBJ databases">
        <title>The genomes of 5 underutilized Papilionoideae crops provide insights into root nodulation and disease resistanc.</title>
        <authorList>
            <person name="Jiang F."/>
        </authorList>
    </citation>
    <scope>NUCLEOTIDE SEQUENCE [LARGE SCALE GENOMIC DNA]</scope>
    <source>
        <strain evidence="2">DUOXIRENSHENG_FW03</strain>
        <tissue evidence="2">Leaves</tissue>
    </source>
</reference>
<keyword evidence="1" id="KW-0812">Transmembrane</keyword>
<evidence type="ECO:0000256" key="1">
    <source>
        <dbReference type="SAM" id="Phobius"/>
    </source>
</evidence>